<evidence type="ECO:0000256" key="1">
    <source>
        <dbReference type="ARBA" id="ARBA00004370"/>
    </source>
</evidence>
<dbReference type="InterPro" id="IPR044839">
    <property type="entry name" value="NDR1-like"/>
</dbReference>
<reference evidence="5 6" key="1">
    <citation type="submission" date="2019-09" db="EMBL/GenBank/DDBJ databases">
        <title>A chromosome-level genome assembly of the Chinese tupelo Nyssa sinensis.</title>
        <authorList>
            <person name="Yang X."/>
            <person name="Kang M."/>
            <person name="Yang Y."/>
            <person name="Xiong H."/>
            <person name="Wang M."/>
            <person name="Zhang Z."/>
            <person name="Wang Z."/>
            <person name="Wu H."/>
            <person name="Ma T."/>
            <person name="Liu J."/>
            <person name="Xi Z."/>
        </authorList>
    </citation>
    <scope>NUCLEOTIDE SEQUENCE [LARGE SCALE GENOMIC DNA]</scope>
    <source>
        <strain evidence="5">J267</strain>
        <tissue evidence="5">Leaf</tissue>
    </source>
</reference>
<keyword evidence="6" id="KW-1185">Reference proteome</keyword>
<dbReference type="PANTHER" id="PTHR31234">
    <property type="entry name" value="LATE EMBRYOGENESIS ABUNDANT (LEA) HYDROXYPROLINE-RICH GLYCOPROTEIN FAMILY"/>
    <property type="match status" value="1"/>
</dbReference>
<keyword evidence="4" id="KW-1133">Transmembrane helix</keyword>
<organism evidence="5 6">
    <name type="scientific">Nyssa sinensis</name>
    <dbReference type="NCBI Taxonomy" id="561372"/>
    <lineage>
        <taxon>Eukaryota</taxon>
        <taxon>Viridiplantae</taxon>
        <taxon>Streptophyta</taxon>
        <taxon>Embryophyta</taxon>
        <taxon>Tracheophyta</taxon>
        <taxon>Spermatophyta</taxon>
        <taxon>Magnoliopsida</taxon>
        <taxon>eudicotyledons</taxon>
        <taxon>Gunneridae</taxon>
        <taxon>Pentapetalae</taxon>
        <taxon>asterids</taxon>
        <taxon>Cornales</taxon>
        <taxon>Nyssaceae</taxon>
        <taxon>Nyssa</taxon>
    </lineage>
</organism>
<dbReference type="AlphaFoldDB" id="A0A5J4ZLE8"/>
<dbReference type="PANTHER" id="PTHR31234:SF55">
    <property type="entry name" value="LATE EMBRYOGENESIS ABUNDANT (LEA) HYDROXYPROLINE-RICH GLYCOPROTEIN FAMILY"/>
    <property type="match status" value="1"/>
</dbReference>
<keyword evidence="2 4" id="KW-0472">Membrane</keyword>
<evidence type="ECO:0000256" key="3">
    <source>
        <dbReference type="SAM" id="MobiDB-lite"/>
    </source>
</evidence>
<evidence type="ECO:0008006" key="7">
    <source>
        <dbReference type="Google" id="ProtNLM"/>
    </source>
</evidence>
<sequence length="276" mass="30550">MASPPNEDQSKTMSGGPYPPVPGYPQPHSGYPPPPPQPPPYHGYAPPYPGYPNHPHPHHPNVYPYTAPPPAAFYSPGIYQSMPPEQGSRLSLARVILWMMIILIFGAFLMSFLTWLIFGSTIPAFRVESLTVPIFHIDNSTITGKWEANITVTNLNKKLDIFYYYAETIIFYEDDPLAMASLDPLHVGKNEKGTFVAKLSTMNAADKADDIGLKDIENDRKDGVLIFNLRMAVRGRIASGTVWRRQTSMRVFCDNLEVKFAAAHGAVGTLTNTNGS</sequence>
<dbReference type="GO" id="GO:0098542">
    <property type="term" value="P:defense response to other organism"/>
    <property type="evidence" value="ECO:0007669"/>
    <property type="project" value="InterPro"/>
</dbReference>
<evidence type="ECO:0000313" key="6">
    <source>
        <dbReference type="Proteomes" id="UP000325577"/>
    </source>
</evidence>
<dbReference type="GO" id="GO:0005886">
    <property type="term" value="C:plasma membrane"/>
    <property type="evidence" value="ECO:0007669"/>
    <property type="project" value="TreeGrafter"/>
</dbReference>
<accession>A0A5J4ZLE8</accession>
<evidence type="ECO:0000256" key="2">
    <source>
        <dbReference type="ARBA" id="ARBA00023136"/>
    </source>
</evidence>
<dbReference type="Proteomes" id="UP000325577">
    <property type="component" value="Linkage Group LG7"/>
</dbReference>
<name>A0A5J4ZLE8_9ASTE</name>
<keyword evidence="4" id="KW-0812">Transmembrane</keyword>
<evidence type="ECO:0000256" key="4">
    <source>
        <dbReference type="SAM" id="Phobius"/>
    </source>
</evidence>
<dbReference type="EMBL" id="CM018050">
    <property type="protein sequence ID" value="KAA8518466.1"/>
    <property type="molecule type" value="Genomic_DNA"/>
</dbReference>
<comment type="subcellular location">
    <subcellularLocation>
        <location evidence="1">Membrane</location>
    </subcellularLocation>
</comment>
<proteinExistence type="predicted"/>
<feature type="compositionally biased region" description="Pro residues" evidence="3">
    <location>
        <begin position="17"/>
        <end position="46"/>
    </location>
</feature>
<feature type="region of interest" description="Disordered" evidence="3">
    <location>
        <begin position="1"/>
        <end position="46"/>
    </location>
</feature>
<feature type="transmembrane region" description="Helical" evidence="4">
    <location>
        <begin position="95"/>
        <end position="118"/>
    </location>
</feature>
<protein>
    <recommendedName>
        <fullName evidence="7">Late embryogenesis abundant protein LEA-2 subgroup domain-containing protein</fullName>
    </recommendedName>
</protein>
<evidence type="ECO:0000313" key="5">
    <source>
        <dbReference type="EMBL" id="KAA8518466.1"/>
    </source>
</evidence>
<gene>
    <name evidence="5" type="ORF">F0562_015940</name>
</gene>
<dbReference type="OrthoDB" id="695142at2759"/>